<evidence type="ECO:0000313" key="2">
    <source>
        <dbReference type="Proteomes" id="UP001497623"/>
    </source>
</evidence>
<dbReference type="InterPro" id="IPR032675">
    <property type="entry name" value="LRR_dom_sf"/>
</dbReference>
<dbReference type="Proteomes" id="UP001497623">
    <property type="component" value="Unassembled WGS sequence"/>
</dbReference>
<dbReference type="InterPro" id="IPR042419">
    <property type="entry name" value="LRC31"/>
</dbReference>
<dbReference type="PANTHER" id="PTHR24109:SF3">
    <property type="entry name" value="LEUCINE-RICH REPEAT-CONTAINING PROTEIN 31"/>
    <property type="match status" value="1"/>
</dbReference>
<organism evidence="1 2">
    <name type="scientific">Meganyctiphanes norvegica</name>
    <name type="common">Northern krill</name>
    <name type="synonym">Thysanopoda norvegica</name>
    <dbReference type="NCBI Taxonomy" id="48144"/>
    <lineage>
        <taxon>Eukaryota</taxon>
        <taxon>Metazoa</taxon>
        <taxon>Ecdysozoa</taxon>
        <taxon>Arthropoda</taxon>
        <taxon>Crustacea</taxon>
        <taxon>Multicrustacea</taxon>
        <taxon>Malacostraca</taxon>
        <taxon>Eumalacostraca</taxon>
        <taxon>Eucarida</taxon>
        <taxon>Euphausiacea</taxon>
        <taxon>Euphausiidae</taxon>
        <taxon>Meganyctiphanes</taxon>
    </lineage>
</organism>
<dbReference type="AlphaFoldDB" id="A0AAV2QZP2"/>
<gene>
    <name evidence="1" type="ORF">MNOR_LOCUS17655</name>
</gene>
<dbReference type="Gene3D" id="3.80.10.10">
    <property type="entry name" value="Ribonuclease Inhibitor"/>
    <property type="match status" value="1"/>
</dbReference>
<comment type="caution">
    <text evidence="1">The sequence shown here is derived from an EMBL/GenBank/DDBJ whole genome shotgun (WGS) entry which is preliminary data.</text>
</comment>
<evidence type="ECO:0000313" key="1">
    <source>
        <dbReference type="EMBL" id="CAL4103794.1"/>
    </source>
</evidence>
<dbReference type="PANTHER" id="PTHR24109">
    <property type="entry name" value="LEUCINE-RICH REPEAT-CONTAINING PROTEIN 31"/>
    <property type="match status" value="1"/>
</dbReference>
<accession>A0AAV2QZP2</accession>
<keyword evidence="2" id="KW-1185">Reference proteome</keyword>
<name>A0AAV2QZP2_MEGNR</name>
<proteinExistence type="predicted"/>
<sequence length="547" mass="63858">MFDNCSYHLSESLIPSADEEDNFFQDSLLRLESICACSIVRSEKNCQILSETPAPLHKIIWEIYLRDEYNTRTQHGKQILYENKENENMLEGLPELLYHWPYEEFILKELMPKFEPRLGEFSFLSDTGHFKLQQPFYWNHDNKDNWQIFHKIVVNTIVRTFLINFKDKMSLRNRYVGKDNSSLKQTHMNTHKIKLINVCGFYTFYLYSDLLDYIEIMGIDEPILKNNNGKLEVILDIDIQNARHACWADISIGGIASAVHRFAYSQLNSSNPVVLKFNHVALDSYMDHNTATVDVTKMEQLIKMFVKDYGTVSLKLIDDNGIGSTLVMKNAFKNNENQSKILSVTMIEGYPSIHSMQYLTNLVHLDLSWVDMHGKLSSLKHMQRGLLFLNLDDCRLNSEDLAQLTESCHQETLKELNLNYNNFTYDTNCNNLIRLCQKLTKVQVLKLQDCRLESWPINEIKLLVYPLKHMPHIIKLDLSGNRFVMDIVRMIILELHENLSLRLLKLSLHILYTHKEDYNSDEVKSFCSSISGKINNGRSQVLYIKFK</sequence>
<dbReference type="SUPFAM" id="SSF52047">
    <property type="entry name" value="RNI-like"/>
    <property type="match status" value="1"/>
</dbReference>
<dbReference type="EMBL" id="CAXKWB010012227">
    <property type="protein sequence ID" value="CAL4103794.1"/>
    <property type="molecule type" value="Genomic_DNA"/>
</dbReference>
<reference evidence="1 2" key="1">
    <citation type="submission" date="2024-05" db="EMBL/GenBank/DDBJ databases">
        <authorList>
            <person name="Wallberg A."/>
        </authorList>
    </citation>
    <scope>NUCLEOTIDE SEQUENCE [LARGE SCALE GENOMIC DNA]</scope>
</reference>
<protein>
    <submittedName>
        <fullName evidence="1">Uncharacterized protein</fullName>
    </submittedName>
</protein>